<dbReference type="RefSeq" id="WP_162666899.1">
    <property type="nucleotide sequence ID" value="NZ_LR593886.1"/>
</dbReference>
<organism evidence="2 3">
    <name type="scientific">Gemmata massiliana</name>
    <dbReference type="NCBI Taxonomy" id="1210884"/>
    <lineage>
        <taxon>Bacteria</taxon>
        <taxon>Pseudomonadati</taxon>
        <taxon>Planctomycetota</taxon>
        <taxon>Planctomycetia</taxon>
        <taxon>Gemmatales</taxon>
        <taxon>Gemmataceae</taxon>
        <taxon>Gemmata</taxon>
    </lineage>
</organism>
<feature type="signal peptide" evidence="1">
    <location>
        <begin position="1"/>
        <end position="22"/>
    </location>
</feature>
<evidence type="ECO:0000313" key="2">
    <source>
        <dbReference type="EMBL" id="VTR91969.1"/>
    </source>
</evidence>
<gene>
    <name evidence="2" type="ORF">SOIL9_57450</name>
</gene>
<protein>
    <submittedName>
        <fullName evidence="2">Uncharacterized protein</fullName>
    </submittedName>
</protein>
<dbReference type="KEGG" id="gms:SOIL9_57450"/>
<dbReference type="AlphaFoldDB" id="A0A6P2CSQ5"/>
<evidence type="ECO:0000256" key="1">
    <source>
        <dbReference type="SAM" id="SignalP"/>
    </source>
</evidence>
<dbReference type="Proteomes" id="UP000464178">
    <property type="component" value="Chromosome"/>
</dbReference>
<sequence length="461" mass="50926">MRCRWSLFALAVVLVGAPAVHAQPPIEPKDGKYVVELAVDAVGPARPALKHRLLPDPRDLQPGNQIQAFYKCFFEQNKLFHAKESTDKQQKWNTAPLKDLATDKELVNYGGGAVKQAFYAARLDAVNWELTHQARVEGVELLLPDVQQMRMLTTVMKVRARGEIARGEFGAALQTLQAQFALARTFNEHPTLIGHLVGIALGMVAATELEEFVQQPGAPNLFWALTDLPRPLIDLRKGHEGERRLVGKEYDVLRKAVPVSEPELSARIKMLDTINGLGDGKTSTPSVWCAKQAQDKGAVAAATTRLTEAGHKADALAKLSPLQVILMDDFLQYENELDDNMKWTNVPFWRAPADFGTQKHPGAFGTLLPVYKKVTLARVRLEQLVAQLTVVEAVRAHAAENGGQLPTTLDAVKLPLPVDPVSGKSFVYEVKENRATIRGTPPPGQEQWPTSNRVYEITVRK</sequence>
<name>A0A6P2CSQ5_9BACT</name>
<proteinExistence type="predicted"/>
<evidence type="ECO:0000313" key="3">
    <source>
        <dbReference type="Proteomes" id="UP000464178"/>
    </source>
</evidence>
<accession>A0A6P2CSQ5</accession>
<dbReference type="EMBL" id="LR593886">
    <property type="protein sequence ID" value="VTR91969.1"/>
    <property type="molecule type" value="Genomic_DNA"/>
</dbReference>
<keyword evidence="1" id="KW-0732">Signal</keyword>
<reference evidence="2 3" key="1">
    <citation type="submission" date="2019-05" db="EMBL/GenBank/DDBJ databases">
        <authorList>
            <consortium name="Science for Life Laboratories"/>
        </authorList>
    </citation>
    <scope>NUCLEOTIDE SEQUENCE [LARGE SCALE GENOMIC DNA]</scope>
    <source>
        <strain evidence="2">Soil9</strain>
    </source>
</reference>
<feature type="chain" id="PRO_5026959634" evidence="1">
    <location>
        <begin position="23"/>
        <end position="461"/>
    </location>
</feature>
<keyword evidence="3" id="KW-1185">Reference proteome</keyword>